<organism evidence="2 3">
    <name type="scientific">Anthostomella pinea</name>
    <dbReference type="NCBI Taxonomy" id="933095"/>
    <lineage>
        <taxon>Eukaryota</taxon>
        <taxon>Fungi</taxon>
        <taxon>Dikarya</taxon>
        <taxon>Ascomycota</taxon>
        <taxon>Pezizomycotina</taxon>
        <taxon>Sordariomycetes</taxon>
        <taxon>Xylariomycetidae</taxon>
        <taxon>Xylariales</taxon>
        <taxon>Xylariaceae</taxon>
        <taxon>Anthostomella</taxon>
    </lineage>
</organism>
<name>A0AAI8VPG1_9PEZI</name>
<feature type="region of interest" description="Disordered" evidence="1">
    <location>
        <begin position="15"/>
        <end position="230"/>
    </location>
</feature>
<gene>
    <name evidence="2" type="ORF">KHLLAP_LOCUS9129</name>
</gene>
<accession>A0AAI8VPG1</accession>
<feature type="compositionally biased region" description="Low complexity" evidence="1">
    <location>
        <begin position="200"/>
        <end position="222"/>
    </location>
</feature>
<proteinExistence type="predicted"/>
<dbReference type="AlphaFoldDB" id="A0AAI8VPG1"/>
<keyword evidence="3" id="KW-1185">Reference proteome</keyword>
<evidence type="ECO:0000256" key="1">
    <source>
        <dbReference type="SAM" id="MobiDB-lite"/>
    </source>
</evidence>
<comment type="caution">
    <text evidence="2">The sequence shown here is derived from an EMBL/GenBank/DDBJ whole genome shotgun (WGS) entry which is preliminary data.</text>
</comment>
<reference evidence="2" key="1">
    <citation type="submission" date="2023-10" db="EMBL/GenBank/DDBJ databases">
        <authorList>
            <person name="Hackl T."/>
        </authorList>
    </citation>
    <scope>NUCLEOTIDE SEQUENCE</scope>
</reference>
<feature type="compositionally biased region" description="Basic residues" evidence="1">
    <location>
        <begin position="132"/>
        <end position="142"/>
    </location>
</feature>
<sequence length="301" mass="33033">MAMPRSMINTWLSLTDEKENHPEQPTSCPSPPLSSLRKPTKREAFASIDPNMSEPPAGRQRSKGNGRYDVPHRHPPHDTSMSLAEREALADAEAQAEAERTPRPTTRSRRVLPESAISGGGGEASQEEIPRRRTTRTSRRPSKHEEQQQGQEQTPEPEPEPPSSSSRSANRVWADALSSRVSLPLPPGSGAGAGRGDVFSSPSRSSASIRTTSIARSTGRARSPVKSMTDLRLSLKPPQILSFDLGPPDDVEELYQKLVQINDGERLVPAAAKIRFDRPKRPVKEWQIDNSPVTEAIIVLV</sequence>
<dbReference type="Proteomes" id="UP001295740">
    <property type="component" value="Unassembled WGS sequence"/>
</dbReference>
<evidence type="ECO:0000313" key="3">
    <source>
        <dbReference type="Proteomes" id="UP001295740"/>
    </source>
</evidence>
<evidence type="ECO:0000313" key="2">
    <source>
        <dbReference type="EMBL" id="CAJ2508661.1"/>
    </source>
</evidence>
<protein>
    <submittedName>
        <fullName evidence="2">Uu.00g136870.m01.CDS01</fullName>
    </submittedName>
</protein>
<dbReference type="EMBL" id="CAUWAG010000012">
    <property type="protein sequence ID" value="CAJ2508661.1"/>
    <property type="molecule type" value="Genomic_DNA"/>
</dbReference>